<proteinExistence type="predicted"/>
<organism evidence="1">
    <name type="scientific">Arthrobacter saudimassiliensis</name>
    <dbReference type="NCBI Taxonomy" id="1461584"/>
    <lineage>
        <taxon>Bacteria</taxon>
        <taxon>Bacillati</taxon>
        <taxon>Actinomycetota</taxon>
        <taxon>Actinomycetes</taxon>
        <taxon>Micrococcales</taxon>
        <taxon>Micrococcaceae</taxon>
        <taxon>Arthrobacter</taxon>
    </lineage>
</organism>
<accession>A0A078MRS3</accession>
<dbReference type="EMBL" id="LN483070">
    <property type="protein sequence ID" value="CEA08092.1"/>
    <property type="molecule type" value="Genomic_DNA"/>
</dbReference>
<dbReference type="AlphaFoldDB" id="A0A078MRS3"/>
<name>A0A078MRS3_9MICC</name>
<dbReference type="PATRIC" id="fig|1461584.3.peg.1418"/>
<reference evidence="1" key="1">
    <citation type="submission" date="2014-07" db="EMBL/GenBank/DDBJ databases">
        <authorList>
            <person name="Urmite Genomes Urmite Genomes"/>
        </authorList>
    </citation>
    <scope>NUCLEOTIDE SEQUENCE</scope>
    <source>
        <strain evidence="1">11W110_air</strain>
    </source>
</reference>
<evidence type="ECO:0000313" key="1">
    <source>
        <dbReference type="EMBL" id="CEA08092.1"/>
    </source>
</evidence>
<sequence>MSGRQTGMAEPVQDACQWLLRRDPGPMPASEAAACVAAAATAGGGARQQLDSRTSLLPTGVYTVDFTTSGGFSLRLAADDGNLEVRVDEERRELVVDGAPVPASSGGSPEEAYADVLVTAAETTTSPDRLAAFLDTAEEISVQYDDETQGIPAVRLSARLPADGAAAPARNAVLWLDDFYRPVRIELSGAQQGIDFGLTAVNTGWRLP</sequence>
<gene>
    <name evidence="1" type="ORF">BN1051_01429</name>
</gene>
<protein>
    <submittedName>
        <fullName evidence="1">Uncharacterized protein</fullName>
    </submittedName>
</protein>